<reference evidence="1 2" key="1">
    <citation type="submission" date="2023-01" db="EMBL/GenBank/DDBJ databases">
        <title>Analysis of 21 Apiospora genomes using comparative genomics revels a genus with tremendous synthesis potential of carbohydrate active enzymes and secondary metabolites.</title>
        <authorList>
            <person name="Sorensen T."/>
        </authorList>
    </citation>
    <scope>NUCLEOTIDE SEQUENCE [LARGE SCALE GENOMIC DNA]</scope>
    <source>
        <strain evidence="1 2">CBS 135458</strain>
    </source>
</reference>
<gene>
    <name evidence="1" type="ORF">PG994_008991</name>
</gene>
<organism evidence="1 2">
    <name type="scientific">Apiospora phragmitis</name>
    <dbReference type="NCBI Taxonomy" id="2905665"/>
    <lineage>
        <taxon>Eukaryota</taxon>
        <taxon>Fungi</taxon>
        <taxon>Dikarya</taxon>
        <taxon>Ascomycota</taxon>
        <taxon>Pezizomycotina</taxon>
        <taxon>Sordariomycetes</taxon>
        <taxon>Xylariomycetidae</taxon>
        <taxon>Amphisphaeriales</taxon>
        <taxon>Apiosporaceae</taxon>
        <taxon>Apiospora</taxon>
    </lineage>
</organism>
<comment type="caution">
    <text evidence="1">The sequence shown here is derived from an EMBL/GenBank/DDBJ whole genome shotgun (WGS) entry which is preliminary data.</text>
</comment>
<protein>
    <submittedName>
        <fullName evidence="1">Uncharacterized protein</fullName>
    </submittedName>
</protein>
<dbReference type="RefSeq" id="XP_066713989.1">
    <property type="nucleotide sequence ID" value="XM_066860400.1"/>
</dbReference>
<dbReference type="GeneID" id="92093463"/>
<sequence>MQTEDDALARKGVLTIAERCPNEICSELAAAGYTPPQKGEPALMLGHRLDDDVHKTTPHSFQATIFYL</sequence>
<evidence type="ECO:0000313" key="2">
    <source>
        <dbReference type="Proteomes" id="UP001480595"/>
    </source>
</evidence>
<proteinExistence type="predicted"/>
<dbReference type="Proteomes" id="UP001480595">
    <property type="component" value="Unassembled WGS sequence"/>
</dbReference>
<evidence type="ECO:0000313" key="1">
    <source>
        <dbReference type="EMBL" id="KAK8058543.1"/>
    </source>
</evidence>
<dbReference type="EMBL" id="JAQQWL010000009">
    <property type="protein sequence ID" value="KAK8058543.1"/>
    <property type="molecule type" value="Genomic_DNA"/>
</dbReference>
<accession>A0ABR1UI01</accession>
<keyword evidence="2" id="KW-1185">Reference proteome</keyword>
<name>A0ABR1UI01_9PEZI</name>